<evidence type="ECO:0000313" key="2">
    <source>
        <dbReference type="EMBL" id="KYK57989.1"/>
    </source>
</evidence>
<name>A0A151GLK9_DRECN</name>
<protein>
    <submittedName>
        <fullName evidence="2">Uncharacterized protein</fullName>
    </submittedName>
</protein>
<reference evidence="2 3" key="1">
    <citation type="journal article" date="2016" name="Sci. Rep.">
        <title>Insights into Adaptations to a Near-Obligate Nematode Endoparasitic Lifestyle from the Finished Genome of Drechmeria coniospora.</title>
        <authorList>
            <person name="Zhang L."/>
            <person name="Zhou Z."/>
            <person name="Guo Q."/>
            <person name="Fokkens L."/>
            <person name="Miskei M."/>
            <person name="Pocsi I."/>
            <person name="Zhang W."/>
            <person name="Chen M."/>
            <person name="Wang L."/>
            <person name="Sun Y."/>
            <person name="Donzelli B.G."/>
            <person name="Gibson D.M."/>
            <person name="Nelson D.R."/>
            <person name="Luo J.G."/>
            <person name="Rep M."/>
            <person name="Liu H."/>
            <person name="Yang S."/>
            <person name="Wang J."/>
            <person name="Krasnoff S.B."/>
            <person name="Xu Y."/>
            <person name="Molnar I."/>
            <person name="Lin M."/>
        </authorList>
    </citation>
    <scope>NUCLEOTIDE SEQUENCE [LARGE SCALE GENOMIC DNA]</scope>
    <source>
        <strain evidence="2 3">ARSEF 6962</strain>
    </source>
</reference>
<proteinExistence type="predicted"/>
<accession>A0A151GLK9</accession>
<evidence type="ECO:0000256" key="1">
    <source>
        <dbReference type="SAM" id="SignalP"/>
    </source>
</evidence>
<sequence>MKLTISVLLLGALATSVVATAIPDIGQEADIAEEGVSTLEEKAGLADPARATAEAACQLPRTAAVTAGAAGASISAGDV</sequence>
<dbReference type="RefSeq" id="XP_040657341.1">
    <property type="nucleotide sequence ID" value="XM_040802308.1"/>
</dbReference>
<gene>
    <name evidence="2" type="ORF">DCS_05002</name>
</gene>
<organism evidence="2 3">
    <name type="scientific">Drechmeria coniospora</name>
    <name type="common">Nematophagous fungus</name>
    <name type="synonym">Meria coniospora</name>
    <dbReference type="NCBI Taxonomy" id="98403"/>
    <lineage>
        <taxon>Eukaryota</taxon>
        <taxon>Fungi</taxon>
        <taxon>Dikarya</taxon>
        <taxon>Ascomycota</taxon>
        <taxon>Pezizomycotina</taxon>
        <taxon>Sordariomycetes</taxon>
        <taxon>Hypocreomycetidae</taxon>
        <taxon>Hypocreales</taxon>
        <taxon>Ophiocordycipitaceae</taxon>
        <taxon>Drechmeria</taxon>
    </lineage>
</organism>
<dbReference type="Proteomes" id="UP000076580">
    <property type="component" value="Chromosome 02"/>
</dbReference>
<evidence type="ECO:0000313" key="3">
    <source>
        <dbReference type="Proteomes" id="UP000076580"/>
    </source>
</evidence>
<keyword evidence="3" id="KW-1185">Reference proteome</keyword>
<dbReference type="AlphaFoldDB" id="A0A151GLK9"/>
<dbReference type="InParanoid" id="A0A151GLK9"/>
<dbReference type="GeneID" id="63717645"/>
<feature type="signal peptide" evidence="1">
    <location>
        <begin position="1"/>
        <end position="19"/>
    </location>
</feature>
<comment type="caution">
    <text evidence="2">The sequence shown here is derived from an EMBL/GenBank/DDBJ whole genome shotgun (WGS) entry which is preliminary data.</text>
</comment>
<dbReference type="EMBL" id="LAYC01000002">
    <property type="protein sequence ID" value="KYK57989.1"/>
    <property type="molecule type" value="Genomic_DNA"/>
</dbReference>
<feature type="chain" id="PRO_5007580698" evidence="1">
    <location>
        <begin position="20"/>
        <end position="79"/>
    </location>
</feature>
<keyword evidence="1" id="KW-0732">Signal</keyword>